<dbReference type="FunFam" id="3.90.550.10:FF:000079">
    <property type="entry name" value="Probable glycosyl transferase"/>
    <property type="match status" value="1"/>
</dbReference>
<protein>
    <submittedName>
        <fullName evidence="11">Glycosyltransferase</fullName>
    </submittedName>
</protein>
<dbReference type="AlphaFoldDB" id="A0A0C4Y7X2"/>
<dbReference type="Proteomes" id="UP000031843">
    <property type="component" value="Chromosome main"/>
</dbReference>
<evidence type="ECO:0000256" key="6">
    <source>
        <dbReference type="ARBA" id="ARBA00022989"/>
    </source>
</evidence>
<feature type="transmembrane region" description="Helical" evidence="9">
    <location>
        <begin position="236"/>
        <end position="257"/>
    </location>
</feature>
<evidence type="ECO:0000256" key="7">
    <source>
        <dbReference type="ARBA" id="ARBA00023136"/>
    </source>
</evidence>
<evidence type="ECO:0000313" key="12">
    <source>
        <dbReference type="Proteomes" id="UP000031843"/>
    </source>
</evidence>
<dbReference type="InterPro" id="IPR029044">
    <property type="entry name" value="Nucleotide-diphossugar_trans"/>
</dbReference>
<accession>A0A0C4Y7X2</accession>
<gene>
    <name evidence="11" type="ORF">RR42_m0862</name>
</gene>
<evidence type="ECO:0000256" key="5">
    <source>
        <dbReference type="ARBA" id="ARBA00022692"/>
    </source>
</evidence>
<reference evidence="11 12" key="1">
    <citation type="journal article" date="2015" name="Genome Announc.">
        <title>Complete Genome Sequence of Cupriavidus basilensis 4G11, Isolated from the Oak Ridge Field Research Center Site.</title>
        <authorList>
            <person name="Ray J."/>
            <person name="Waters R.J."/>
            <person name="Skerker J.M."/>
            <person name="Kuehl J.V."/>
            <person name="Price M.N."/>
            <person name="Huang J."/>
            <person name="Chakraborty R."/>
            <person name="Arkin A.P."/>
            <person name="Deutschbauer A."/>
        </authorList>
    </citation>
    <scope>NUCLEOTIDE SEQUENCE [LARGE SCALE GENOMIC DNA]</scope>
    <source>
        <strain evidence="11">4G11</strain>
    </source>
</reference>
<dbReference type="GO" id="GO:0016757">
    <property type="term" value="F:glycosyltransferase activity"/>
    <property type="evidence" value="ECO:0007669"/>
    <property type="project" value="UniProtKB-KW"/>
</dbReference>
<evidence type="ECO:0000256" key="8">
    <source>
        <dbReference type="ARBA" id="ARBA00038152"/>
    </source>
</evidence>
<dbReference type="RefSeq" id="WP_043344394.1">
    <property type="nucleotide sequence ID" value="NZ_CP010536.1"/>
</dbReference>
<dbReference type="Pfam" id="PF00535">
    <property type="entry name" value="Glycos_transf_2"/>
    <property type="match status" value="1"/>
</dbReference>
<keyword evidence="2" id="KW-1003">Cell membrane</keyword>
<dbReference type="EMBL" id="CP010536">
    <property type="protein sequence ID" value="AJG18274.1"/>
    <property type="molecule type" value="Genomic_DNA"/>
</dbReference>
<dbReference type="OrthoDB" id="9811884at2"/>
<feature type="transmembrane region" description="Helical" evidence="9">
    <location>
        <begin position="269"/>
        <end position="294"/>
    </location>
</feature>
<dbReference type="KEGG" id="cbw:RR42_m0862"/>
<evidence type="ECO:0000313" key="11">
    <source>
        <dbReference type="EMBL" id="AJG18274.1"/>
    </source>
</evidence>
<dbReference type="Gene3D" id="3.90.550.10">
    <property type="entry name" value="Spore Coat Polysaccharide Biosynthesis Protein SpsA, Chain A"/>
    <property type="match status" value="1"/>
</dbReference>
<keyword evidence="6 9" id="KW-1133">Transmembrane helix</keyword>
<keyword evidence="7 9" id="KW-0472">Membrane</keyword>
<proteinExistence type="inferred from homology"/>
<dbReference type="CDD" id="cd04187">
    <property type="entry name" value="DPM1_like_bac"/>
    <property type="match status" value="1"/>
</dbReference>
<keyword evidence="4 11" id="KW-0808">Transferase</keyword>
<sequence length="341" mass="38501">MIDQYDSKQISLVVPFFNERDAIPGFFKSVVPVLESIEAATFEIVCVNDGSNDGTLEKLLEISRRDARVRVIDLTRNFGKEAALTAGIDEALGDAVIPIDADLQDPPSLIPVLVARWREGAEVVLAQRASRSCDSFLKRTAALAYYRVHNYLSELKLPENVGDFRLMDRVVVNALKQLPERRRFMKGLFAWVGYRTVIVPYEREARNAGHSKFSGWRLWNLALEGITSFSTLPLRVWTYLGFLIASIAFWYGIFIIARTIVLGVEVPGYASLLSVLLFFGGVQLIGIGVVGEYVGRIYYEAKGRPIYLVRRRYQERRQTGQFAAGKRVVNLASVRRVSQER</sequence>
<feature type="domain" description="Glycosyltransferase 2-like" evidence="10">
    <location>
        <begin position="11"/>
        <end position="173"/>
    </location>
</feature>
<name>A0A0C4Y7X2_9BURK</name>
<dbReference type="InterPro" id="IPR050256">
    <property type="entry name" value="Glycosyltransferase_2"/>
</dbReference>
<keyword evidence="5 9" id="KW-0812">Transmembrane</keyword>
<evidence type="ECO:0000256" key="3">
    <source>
        <dbReference type="ARBA" id="ARBA00022676"/>
    </source>
</evidence>
<dbReference type="PANTHER" id="PTHR48090:SF1">
    <property type="entry name" value="PROPHAGE BACTOPRENOL GLUCOSYL TRANSFERASE HOMOLOG"/>
    <property type="match status" value="1"/>
</dbReference>
<dbReference type="PANTHER" id="PTHR48090">
    <property type="entry name" value="UNDECAPRENYL-PHOSPHATE 4-DEOXY-4-FORMAMIDO-L-ARABINOSE TRANSFERASE-RELATED"/>
    <property type="match status" value="1"/>
</dbReference>
<evidence type="ECO:0000256" key="4">
    <source>
        <dbReference type="ARBA" id="ARBA00022679"/>
    </source>
</evidence>
<comment type="subcellular location">
    <subcellularLocation>
        <location evidence="1">Cell membrane</location>
        <topology evidence="1">Multi-pass membrane protein</topology>
    </subcellularLocation>
</comment>
<evidence type="ECO:0000256" key="2">
    <source>
        <dbReference type="ARBA" id="ARBA00022475"/>
    </source>
</evidence>
<dbReference type="InterPro" id="IPR001173">
    <property type="entry name" value="Glyco_trans_2-like"/>
</dbReference>
<dbReference type="GO" id="GO:0005886">
    <property type="term" value="C:plasma membrane"/>
    <property type="evidence" value="ECO:0007669"/>
    <property type="project" value="UniProtKB-SubCell"/>
</dbReference>
<evidence type="ECO:0000259" key="10">
    <source>
        <dbReference type="Pfam" id="PF00535"/>
    </source>
</evidence>
<comment type="similarity">
    <text evidence="8">Belongs to the glycosyltransferase 2 family. GtrB subfamily.</text>
</comment>
<dbReference type="SUPFAM" id="SSF53448">
    <property type="entry name" value="Nucleotide-diphospho-sugar transferases"/>
    <property type="match status" value="1"/>
</dbReference>
<evidence type="ECO:0000256" key="1">
    <source>
        <dbReference type="ARBA" id="ARBA00004651"/>
    </source>
</evidence>
<keyword evidence="3" id="KW-0328">Glycosyltransferase</keyword>
<dbReference type="STRING" id="68895.RR42_m0862"/>
<organism evidence="11 12">
    <name type="scientific">Cupriavidus basilensis</name>
    <dbReference type="NCBI Taxonomy" id="68895"/>
    <lineage>
        <taxon>Bacteria</taxon>
        <taxon>Pseudomonadati</taxon>
        <taxon>Pseudomonadota</taxon>
        <taxon>Betaproteobacteria</taxon>
        <taxon>Burkholderiales</taxon>
        <taxon>Burkholderiaceae</taxon>
        <taxon>Cupriavidus</taxon>
    </lineage>
</organism>
<keyword evidence="12" id="KW-1185">Reference proteome</keyword>
<evidence type="ECO:0000256" key="9">
    <source>
        <dbReference type="SAM" id="Phobius"/>
    </source>
</evidence>